<name>A0ABV8PDC7_9SPHI</name>
<reference evidence="2" key="1">
    <citation type="journal article" date="2019" name="Int. J. Syst. Evol. Microbiol.">
        <title>The Global Catalogue of Microorganisms (GCM) 10K type strain sequencing project: providing services to taxonomists for standard genome sequencing and annotation.</title>
        <authorList>
            <consortium name="The Broad Institute Genomics Platform"/>
            <consortium name="The Broad Institute Genome Sequencing Center for Infectious Disease"/>
            <person name="Wu L."/>
            <person name="Ma J."/>
        </authorList>
    </citation>
    <scope>NUCLEOTIDE SEQUENCE [LARGE SCALE GENOMIC DNA]</scope>
    <source>
        <strain evidence="2">CCM 8691</strain>
    </source>
</reference>
<protein>
    <recommendedName>
        <fullName evidence="3">SprT-like family protein</fullName>
    </recommendedName>
</protein>
<evidence type="ECO:0000313" key="2">
    <source>
        <dbReference type="Proteomes" id="UP001595789"/>
    </source>
</evidence>
<proteinExistence type="predicted"/>
<organism evidence="1 2">
    <name type="scientific">Pedobacter lithocola</name>
    <dbReference type="NCBI Taxonomy" id="1908239"/>
    <lineage>
        <taxon>Bacteria</taxon>
        <taxon>Pseudomonadati</taxon>
        <taxon>Bacteroidota</taxon>
        <taxon>Sphingobacteriia</taxon>
        <taxon>Sphingobacteriales</taxon>
        <taxon>Sphingobacteriaceae</taxon>
        <taxon>Pedobacter</taxon>
    </lineage>
</organism>
<dbReference type="RefSeq" id="WP_378986739.1">
    <property type="nucleotide sequence ID" value="NZ_JBHSBW010000013.1"/>
</dbReference>
<evidence type="ECO:0000313" key="1">
    <source>
        <dbReference type="EMBL" id="MFC4212620.1"/>
    </source>
</evidence>
<keyword evidence="2" id="KW-1185">Reference proteome</keyword>
<accession>A0ABV8PDC7</accession>
<evidence type="ECO:0008006" key="3">
    <source>
        <dbReference type="Google" id="ProtNLM"/>
    </source>
</evidence>
<comment type="caution">
    <text evidence="1">The sequence shown here is derived from an EMBL/GenBank/DDBJ whole genome shotgun (WGS) entry which is preliminary data.</text>
</comment>
<dbReference type="Proteomes" id="UP001595789">
    <property type="component" value="Unassembled WGS sequence"/>
</dbReference>
<sequence length="387" mass="41807">MFQNLTIVESPQGTSAFVTSYTPTIKWINNWKAGKQTKFDGEVVVTPIDLGNGYVPIPATQQLSSLLKNQKSGSLTPLDKSSLAAPGCTEYTFIYSEAYKCGSGNHWPGDANCTLTGEGAAGYANISSTMTICTGEGSGGGGGTTTPTPDPNYNPCPGTPPTIEFRGLRGERLAVAAGTTPCDLQPLPPASVINIIRNEVKNACIKNALNQALSKNAVNEIKTLFYDAFGSNKNYNVVFADGSLNNYSLDARARTEPDANGIMTSTITFNSDIAGIRSEQYAVATVYHEMVHAELRKLFPQDPQGKVLVPSQHEYMAQNFVDKIMASLKSVFPNLSDTDAWALSWGGLKQTSFFDLLSDANKTMIGETLMKYSDKDRYDKLGTYCNN</sequence>
<gene>
    <name evidence="1" type="ORF">ACFOWA_15575</name>
</gene>
<dbReference type="EMBL" id="JBHSBW010000013">
    <property type="protein sequence ID" value="MFC4212620.1"/>
    <property type="molecule type" value="Genomic_DNA"/>
</dbReference>